<dbReference type="Proteomes" id="UP000251314">
    <property type="component" value="Unassembled WGS sequence"/>
</dbReference>
<dbReference type="AlphaFoldDB" id="A0A329RFA0"/>
<evidence type="ECO:0000313" key="2">
    <source>
        <dbReference type="EMBL" id="RAW22446.1"/>
    </source>
</evidence>
<sequence>MLIHPANLSNTDTPCPFCSLVLCPVMIGFAAMIFSHPDFSETLPMLTKLVFASSTMHQLVITSLSPGTRLSPDYGPRAQAVVALERQRPVSPCRRRIVEVKIKRHVLLSLSAEVCLVARCSIRAEVRCMCYQWTMARVQQLHEGEQTGGRKGHGSG</sequence>
<dbReference type="VEuPathDB" id="FungiDB:PC110_g21113"/>
<dbReference type="Proteomes" id="UP000688947">
    <property type="component" value="Unassembled WGS sequence"/>
</dbReference>
<proteinExistence type="predicted"/>
<comment type="caution">
    <text evidence="2">The sequence shown here is derived from an EMBL/GenBank/DDBJ whole genome shotgun (WGS) entry which is preliminary data.</text>
</comment>
<dbReference type="EMBL" id="JAENGZ010001744">
    <property type="protein sequence ID" value="KAG6946429.1"/>
    <property type="molecule type" value="Genomic_DNA"/>
</dbReference>
<gene>
    <name evidence="1" type="ORF">JG687_00016713</name>
    <name evidence="2" type="ORF">PC110_g21113</name>
</gene>
<evidence type="ECO:0000313" key="3">
    <source>
        <dbReference type="Proteomes" id="UP000251314"/>
    </source>
</evidence>
<dbReference type="STRING" id="29920.A0A329RFA0"/>
<dbReference type="EMBL" id="MJFZ01001313">
    <property type="protein sequence ID" value="RAW22446.1"/>
    <property type="molecule type" value="Genomic_DNA"/>
</dbReference>
<dbReference type="OrthoDB" id="90818at2759"/>
<evidence type="ECO:0000313" key="1">
    <source>
        <dbReference type="EMBL" id="KAG6946429.1"/>
    </source>
</evidence>
<keyword evidence="3" id="KW-1185">Reference proteome</keyword>
<reference evidence="1" key="2">
    <citation type="submission" date="2021-01" db="EMBL/GenBank/DDBJ databases">
        <title>Phytophthora aleatoria, a newly-described species from Pinus radiata is distinct from Phytophthora cactorum isolates based on comparative genomics.</title>
        <authorList>
            <person name="Mcdougal R."/>
            <person name="Panda P."/>
            <person name="Williams N."/>
            <person name="Studholme D.J."/>
        </authorList>
    </citation>
    <scope>NUCLEOTIDE SEQUENCE</scope>
    <source>
        <strain evidence="1">NZFS 3830</strain>
    </source>
</reference>
<organism evidence="2 3">
    <name type="scientific">Phytophthora cactorum</name>
    <dbReference type="NCBI Taxonomy" id="29920"/>
    <lineage>
        <taxon>Eukaryota</taxon>
        <taxon>Sar</taxon>
        <taxon>Stramenopiles</taxon>
        <taxon>Oomycota</taxon>
        <taxon>Peronosporomycetes</taxon>
        <taxon>Peronosporales</taxon>
        <taxon>Peronosporaceae</taxon>
        <taxon>Phytophthora</taxon>
    </lineage>
</organism>
<name>A0A329RFA0_9STRA</name>
<accession>A0A329RFA0</accession>
<protein>
    <submittedName>
        <fullName evidence="2">Uncharacterized protein</fullName>
    </submittedName>
</protein>
<reference evidence="2 3" key="1">
    <citation type="submission" date="2018-01" db="EMBL/GenBank/DDBJ databases">
        <title>Draft genome of the strawberry crown rot pathogen Phytophthora cactorum.</title>
        <authorList>
            <person name="Armitage A.D."/>
            <person name="Lysoe E."/>
            <person name="Nellist C.F."/>
            <person name="Harrison R.J."/>
            <person name="Brurberg M.B."/>
        </authorList>
    </citation>
    <scope>NUCLEOTIDE SEQUENCE [LARGE SCALE GENOMIC DNA]</scope>
    <source>
        <strain evidence="2 3">10300</strain>
    </source>
</reference>